<evidence type="ECO:0000259" key="6">
    <source>
        <dbReference type="PROSITE" id="PS00703"/>
    </source>
</evidence>
<comment type="cofactor">
    <cofactor evidence="1">
        <name>pyridoxal 5'-phosphate</name>
        <dbReference type="ChEBI" id="CHEBI:597326"/>
    </cofactor>
</comment>
<dbReference type="SUPFAM" id="SSF55904">
    <property type="entry name" value="Ornithine decarboxylase C-terminal domain"/>
    <property type="match status" value="1"/>
</dbReference>
<gene>
    <name evidence="7" type="ORF">SAMN05192551_11410</name>
</gene>
<comment type="similarity">
    <text evidence="2">Belongs to the Orn/Lys/Arg decarboxylase class-I family.</text>
</comment>
<dbReference type="InterPro" id="IPR000310">
    <property type="entry name" value="Orn/Lys/Arg_deCO2ase_major_dom"/>
</dbReference>
<dbReference type="GO" id="GO:0016831">
    <property type="term" value="F:carboxy-lyase activity"/>
    <property type="evidence" value="ECO:0007669"/>
    <property type="project" value="UniProtKB-KW"/>
</dbReference>
<accession>A0A1I3HME5</accession>
<evidence type="ECO:0000313" key="7">
    <source>
        <dbReference type="EMBL" id="SFI36670.1"/>
    </source>
</evidence>
<evidence type="ECO:0000313" key="8">
    <source>
        <dbReference type="Proteomes" id="UP000199287"/>
    </source>
</evidence>
<protein>
    <submittedName>
        <fullName evidence="7">Arginine/lysine/ornithine decarboxylase</fullName>
    </submittedName>
</protein>
<keyword evidence="4" id="KW-0663">Pyridoxal phosphate</keyword>
<keyword evidence="8" id="KW-1185">Reference proteome</keyword>
<evidence type="ECO:0000256" key="3">
    <source>
        <dbReference type="ARBA" id="ARBA00022793"/>
    </source>
</evidence>
<dbReference type="InterPro" id="IPR008286">
    <property type="entry name" value="Prn/Lys/Arg_de-COase_C"/>
</dbReference>
<dbReference type="PANTHER" id="PTHR43277">
    <property type="entry name" value="ARGININE DECARBOXYLASE"/>
    <property type="match status" value="1"/>
</dbReference>
<dbReference type="EMBL" id="FOQA01000014">
    <property type="protein sequence ID" value="SFI36670.1"/>
    <property type="molecule type" value="Genomic_DNA"/>
</dbReference>
<name>A0A1I3HME5_9FIRM</name>
<proteinExistence type="inferred from homology"/>
<evidence type="ECO:0000256" key="4">
    <source>
        <dbReference type="ARBA" id="ARBA00022898"/>
    </source>
</evidence>
<dbReference type="Proteomes" id="UP000199287">
    <property type="component" value="Unassembled WGS sequence"/>
</dbReference>
<dbReference type="InterPro" id="IPR036633">
    <property type="entry name" value="Prn/Lys/Arg_de-COase_C_sf"/>
</dbReference>
<feature type="domain" description="Orn/Lys/Arg decarboxylases family 1 pyridoxal-P attachment site" evidence="6">
    <location>
        <begin position="224"/>
        <end position="238"/>
    </location>
</feature>
<dbReference type="InterPro" id="IPR052357">
    <property type="entry name" value="Orn_Lys_Arg_decarboxylase-I"/>
</dbReference>
<dbReference type="AlphaFoldDB" id="A0A1I3HME5"/>
<dbReference type="OrthoDB" id="9815233at2"/>
<dbReference type="PROSITE" id="PS00703">
    <property type="entry name" value="OKR_DC_1"/>
    <property type="match status" value="1"/>
</dbReference>
<dbReference type="Gene3D" id="3.40.640.10">
    <property type="entry name" value="Type I PLP-dependent aspartate aminotransferase-like (Major domain)"/>
    <property type="match status" value="1"/>
</dbReference>
<dbReference type="Pfam" id="PF03711">
    <property type="entry name" value="OKR_DC_1_C"/>
    <property type="match status" value="1"/>
</dbReference>
<reference evidence="8" key="1">
    <citation type="submission" date="2016-10" db="EMBL/GenBank/DDBJ databases">
        <authorList>
            <person name="Varghese N."/>
            <person name="Submissions S."/>
        </authorList>
    </citation>
    <scope>NUCLEOTIDE SEQUENCE [LARGE SCALE GENOMIC DNA]</scope>
    <source>
        <strain evidence="8">Z-7934</strain>
    </source>
</reference>
<evidence type="ECO:0000256" key="5">
    <source>
        <dbReference type="ARBA" id="ARBA00023239"/>
    </source>
</evidence>
<evidence type="ECO:0000256" key="2">
    <source>
        <dbReference type="ARBA" id="ARBA00010671"/>
    </source>
</evidence>
<dbReference type="STRING" id="69895.SAMN05192551_11410"/>
<dbReference type="PANTHER" id="PTHR43277:SF4">
    <property type="entry name" value="ARGININE DECARBOXYLASE"/>
    <property type="match status" value="1"/>
</dbReference>
<dbReference type="Pfam" id="PF01276">
    <property type="entry name" value="OKR_DC_1"/>
    <property type="match status" value="1"/>
</dbReference>
<dbReference type="CDD" id="cd00615">
    <property type="entry name" value="Orn_deC_like"/>
    <property type="match status" value="1"/>
</dbReference>
<dbReference type="InterPro" id="IPR015424">
    <property type="entry name" value="PyrdxlP-dep_Trfase"/>
</dbReference>
<keyword evidence="5" id="KW-0456">Lyase</keyword>
<sequence length="496" mass="55045">MIKCNHQRAPLFEALLTYVDNETIPFHVPGHKKGVGIDRFFREFIGTNAMAIDVTVFEQVDSLHHPSGCIAEAQKLAADAFQADHTFFCVHGTSGALHAMMLSVLREGDKIILPRNVHKSVTTGLALIGAIPIYIQPEIDPLTGTALNVTPEAVKKALHEHPDTKGVLVINPTYFGVAADLEVIAKLVHQHHIPLMVDEAHGPHLSFHKDLPMSAMEAGADICAQSTHKIIGSLTQSSMLHVQGKRVDHRKVQAALNLLHTTSPSYILLASLDVARRQMMTEGFQLLEKTQFLSHQARERINTIDGFHCFGAENIGKPGFYDFDSAKLTITCQNFGISGHQLEEILSKEFHIQPELSDLYNVLCTLSIGNTQEQVDALISALQSIRNRYDQRRVPSCSKTDIVILPPLPLQKLSPREAMHCHTLVLPLWESIGHISAEFLMVYPPGIPILCPGELISEELVLYIETQREAGLWIQGTEDPTVRHIRIVQSSHENPE</sequence>
<dbReference type="InterPro" id="IPR015421">
    <property type="entry name" value="PyrdxlP-dep_Trfase_major"/>
</dbReference>
<organism evidence="7 8">
    <name type="scientific">Tindallia magadiensis</name>
    <dbReference type="NCBI Taxonomy" id="69895"/>
    <lineage>
        <taxon>Bacteria</taxon>
        <taxon>Bacillati</taxon>
        <taxon>Bacillota</taxon>
        <taxon>Clostridia</taxon>
        <taxon>Peptostreptococcales</taxon>
        <taxon>Tindalliaceae</taxon>
        <taxon>Tindallia</taxon>
    </lineage>
</organism>
<evidence type="ECO:0000256" key="1">
    <source>
        <dbReference type="ARBA" id="ARBA00001933"/>
    </source>
</evidence>
<keyword evidence="3" id="KW-0210">Decarboxylase</keyword>
<dbReference type="RefSeq" id="WP_093373803.1">
    <property type="nucleotide sequence ID" value="NZ_FOQA01000014.1"/>
</dbReference>
<dbReference type="SUPFAM" id="SSF53383">
    <property type="entry name" value="PLP-dependent transferases"/>
    <property type="match status" value="1"/>
</dbReference>
<dbReference type="Gene3D" id="3.90.105.10">
    <property type="entry name" value="Molybdopterin biosynthesis moea protein, domain 2"/>
    <property type="match status" value="1"/>
</dbReference>